<keyword evidence="4" id="KW-1185">Reference proteome</keyword>
<dbReference type="AlphaFoldDB" id="A0A541BLR8"/>
<gene>
    <name evidence="3" type="ORF">FK531_07025</name>
</gene>
<dbReference type="EMBL" id="VIGH01000003">
    <property type="protein sequence ID" value="TQF73273.1"/>
    <property type="molecule type" value="Genomic_DNA"/>
</dbReference>
<feature type="domain" description="DUF306" evidence="2">
    <location>
        <begin position="148"/>
        <end position="255"/>
    </location>
</feature>
<sequence>MRILRAAVPALLAVAALTACSNGQTPASPPPQDDLLNRTFVSTTVSGTPIPGGGPLTVEFVEPDRISATAGCNRASGTVDLRDGKLTTGTLATTMMACIGDKGEADAWMTSLLEASPAWSLTDDTLTLRSDSTTVTLLDKKVAQPDRPLVGTTWVVDTTIDPNAITTSAALEQSTPTLTIAPDGNVTGSTGCNRFTGTAQVSGDTVTFGPLATTRMACMGEVADVERAVLTVLDGQTTATVDADRLRLMRADGHGLGLHAQ</sequence>
<proteinExistence type="predicted"/>
<evidence type="ECO:0000313" key="3">
    <source>
        <dbReference type="EMBL" id="TQF73273.1"/>
    </source>
</evidence>
<protein>
    <submittedName>
        <fullName evidence="3">META domain-containing protein</fullName>
    </submittedName>
</protein>
<evidence type="ECO:0000256" key="1">
    <source>
        <dbReference type="SAM" id="SignalP"/>
    </source>
</evidence>
<dbReference type="Gene3D" id="2.40.128.270">
    <property type="match status" value="2"/>
</dbReference>
<feature type="chain" id="PRO_5039017506" evidence="1">
    <location>
        <begin position="22"/>
        <end position="261"/>
    </location>
</feature>
<dbReference type="PANTHER" id="PTHR35535">
    <property type="entry name" value="HEAT SHOCK PROTEIN HSLJ"/>
    <property type="match status" value="1"/>
</dbReference>
<accession>A0A541BLR8</accession>
<dbReference type="Pfam" id="PF03724">
    <property type="entry name" value="META"/>
    <property type="match status" value="2"/>
</dbReference>
<dbReference type="InterPro" id="IPR005184">
    <property type="entry name" value="DUF306_Meta_HslJ"/>
</dbReference>
<dbReference type="PANTHER" id="PTHR35535:SF2">
    <property type="entry name" value="DUF306 DOMAIN-CONTAINING PROTEIN"/>
    <property type="match status" value="1"/>
</dbReference>
<dbReference type="Proteomes" id="UP000316256">
    <property type="component" value="Unassembled WGS sequence"/>
</dbReference>
<evidence type="ECO:0000313" key="4">
    <source>
        <dbReference type="Proteomes" id="UP000316256"/>
    </source>
</evidence>
<dbReference type="OrthoDB" id="507754at2"/>
<dbReference type="InterPro" id="IPR053147">
    <property type="entry name" value="Hsp_HslJ-like"/>
</dbReference>
<dbReference type="InterPro" id="IPR038670">
    <property type="entry name" value="HslJ-like_sf"/>
</dbReference>
<feature type="domain" description="DUF306" evidence="2">
    <location>
        <begin position="34"/>
        <end position="136"/>
    </location>
</feature>
<evidence type="ECO:0000259" key="2">
    <source>
        <dbReference type="Pfam" id="PF03724"/>
    </source>
</evidence>
<comment type="caution">
    <text evidence="3">The sequence shown here is derived from an EMBL/GenBank/DDBJ whole genome shotgun (WGS) entry which is preliminary data.</text>
</comment>
<keyword evidence="1" id="KW-0732">Signal</keyword>
<dbReference type="PROSITE" id="PS51257">
    <property type="entry name" value="PROKAR_LIPOPROTEIN"/>
    <property type="match status" value="1"/>
</dbReference>
<dbReference type="RefSeq" id="WP_142096937.1">
    <property type="nucleotide sequence ID" value="NZ_VIGH01000003.1"/>
</dbReference>
<organism evidence="3 4">
    <name type="scientific">Rhodococcus spelaei</name>
    <dbReference type="NCBI Taxonomy" id="2546320"/>
    <lineage>
        <taxon>Bacteria</taxon>
        <taxon>Bacillati</taxon>
        <taxon>Actinomycetota</taxon>
        <taxon>Actinomycetes</taxon>
        <taxon>Mycobacteriales</taxon>
        <taxon>Nocardiaceae</taxon>
        <taxon>Rhodococcus</taxon>
    </lineage>
</organism>
<feature type="signal peptide" evidence="1">
    <location>
        <begin position="1"/>
        <end position="21"/>
    </location>
</feature>
<name>A0A541BLR8_9NOCA</name>
<reference evidence="3 4" key="1">
    <citation type="submission" date="2019-06" db="EMBL/GenBank/DDBJ databases">
        <title>Rhodococcus spaelei sp. nov., isolated from a cave.</title>
        <authorList>
            <person name="Lee S.D."/>
        </authorList>
    </citation>
    <scope>NUCLEOTIDE SEQUENCE [LARGE SCALE GENOMIC DNA]</scope>
    <source>
        <strain evidence="3 4">C9-5</strain>
    </source>
</reference>